<name>A0AC35UFF9_9BILA</name>
<evidence type="ECO:0000313" key="2">
    <source>
        <dbReference type="WBParaSite" id="RSKR_0001032500.1"/>
    </source>
</evidence>
<proteinExistence type="predicted"/>
<reference evidence="2" key="1">
    <citation type="submission" date="2016-11" db="UniProtKB">
        <authorList>
            <consortium name="WormBaseParasite"/>
        </authorList>
    </citation>
    <scope>IDENTIFICATION</scope>
    <source>
        <strain evidence="2">KR3021</strain>
    </source>
</reference>
<organism evidence="1 2">
    <name type="scientific">Rhabditophanes sp. KR3021</name>
    <dbReference type="NCBI Taxonomy" id="114890"/>
    <lineage>
        <taxon>Eukaryota</taxon>
        <taxon>Metazoa</taxon>
        <taxon>Ecdysozoa</taxon>
        <taxon>Nematoda</taxon>
        <taxon>Chromadorea</taxon>
        <taxon>Rhabditida</taxon>
        <taxon>Tylenchina</taxon>
        <taxon>Panagrolaimomorpha</taxon>
        <taxon>Strongyloidoidea</taxon>
        <taxon>Alloionematidae</taxon>
        <taxon>Rhabditophanes</taxon>
    </lineage>
</organism>
<accession>A0AC35UFF9</accession>
<evidence type="ECO:0000313" key="1">
    <source>
        <dbReference type="Proteomes" id="UP000095286"/>
    </source>
</evidence>
<sequence>MAAPPTGVDTDMKTFKDFLIQYNSVSEACFSHCVTDLTSRDVTSKEDKCAQNCLQKFLKMTQRLSTRFAEHQLINAQVQGGNL</sequence>
<dbReference type="Proteomes" id="UP000095286">
    <property type="component" value="Unplaced"/>
</dbReference>
<protein>
    <submittedName>
        <fullName evidence="2">Zf-Tim10_DDP domain-containing protein</fullName>
    </submittedName>
</protein>
<dbReference type="WBParaSite" id="RSKR_0001032500.1">
    <property type="protein sequence ID" value="RSKR_0001032500.1"/>
    <property type="gene ID" value="RSKR_0001032500"/>
</dbReference>